<evidence type="ECO:0000313" key="2">
    <source>
        <dbReference type="EMBL" id="OHB01430.1"/>
    </source>
</evidence>
<evidence type="ECO:0000256" key="1">
    <source>
        <dbReference type="SAM" id="MobiDB-lite"/>
    </source>
</evidence>
<protein>
    <submittedName>
        <fullName evidence="2">Uncharacterized protein</fullName>
    </submittedName>
</protein>
<name>A0A1G2TXT6_9BACT</name>
<organism evidence="2 3">
    <name type="scientific">Candidatus Zambryskibacteria bacterium RIFCSPLOWO2_01_FULL_39_39</name>
    <dbReference type="NCBI Taxonomy" id="1802758"/>
    <lineage>
        <taxon>Bacteria</taxon>
        <taxon>Candidatus Zambryskiibacteriota</taxon>
    </lineage>
</organism>
<proteinExistence type="predicted"/>
<dbReference type="Proteomes" id="UP000177707">
    <property type="component" value="Unassembled WGS sequence"/>
</dbReference>
<reference evidence="2 3" key="1">
    <citation type="journal article" date="2016" name="Nat. Commun.">
        <title>Thousands of microbial genomes shed light on interconnected biogeochemical processes in an aquifer system.</title>
        <authorList>
            <person name="Anantharaman K."/>
            <person name="Brown C.T."/>
            <person name="Hug L.A."/>
            <person name="Sharon I."/>
            <person name="Castelle C.J."/>
            <person name="Probst A.J."/>
            <person name="Thomas B.C."/>
            <person name="Singh A."/>
            <person name="Wilkins M.J."/>
            <person name="Karaoz U."/>
            <person name="Brodie E.L."/>
            <person name="Williams K.H."/>
            <person name="Hubbard S.S."/>
            <person name="Banfield J.F."/>
        </authorList>
    </citation>
    <scope>NUCLEOTIDE SEQUENCE [LARGE SCALE GENOMIC DNA]</scope>
</reference>
<dbReference type="AlphaFoldDB" id="A0A1G2TXT6"/>
<evidence type="ECO:0000313" key="3">
    <source>
        <dbReference type="Proteomes" id="UP000177707"/>
    </source>
</evidence>
<feature type="region of interest" description="Disordered" evidence="1">
    <location>
        <begin position="350"/>
        <end position="374"/>
    </location>
</feature>
<comment type="caution">
    <text evidence="2">The sequence shown here is derived from an EMBL/GenBank/DDBJ whole genome shotgun (WGS) entry which is preliminary data.</text>
</comment>
<sequence>MESLKGQVVRSFLELVSRYLPLKEAQLATLGGHGLEAKIWSELGIPDGNGWLIERNRKLSAKLIGGHRYRTQNQLGTFDQILAGHGEDHAFVDGFHLDLCGTFSNSTIANFAPALPLVLKSKGRCLAITIADARRNPALEKWPDFQRRAKKIFGSQTENIFEDILYQQRLIPTRKNTRAFIKPFDPEKGAKREFGLLVELTELLKIRGFPWIPVIVERYVYVSRYKERPFRMRTYFFRFEFKPGGRKGEELAFARVWTKSPLFFANGDDFIEVKSAIDATPIVQKTEKVVKGEVAMTPQTSKLATLASMVGGDVLIEYNDLLLKSQRLDTIIESLKGVVGEVNVDEVVEKETPAPTQESSIAETEPTKTAEPALGKPLKRRKWEDLDAREQVTWALKTLELKKSQGGKWKNGTWEKLLKKDFGYYKPALGSSLRAVLSRTSGGFRRMFAVRIRKAFGPEAKPYLDRLANL</sequence>
<dbReference type="EMBL" id="MHWB01000013">
    <property type="protein sequence ID" value="OHB01430.1"/>
    <property type="molecule type" value="Genomic_DNA"/>
</dbReference>
<gene>
    <name evidence="2" type="ORF">A3A96_01925</name>
</gene>
<accession>A0A1G2TXT6</accession>